<dbReference type="InParanoid" id="A0A4S2MXZ4"/>
<feature type="region of interest" description="Disordered" evidence="15">
    <location>
        <begin position="1"/>
        <end position="27"/>
    </location>
</feature>
<evidence type="ECO:0000256" key="12">
    <source>
        <dbReference type="PIRSR" id="PIRSR038927-2"/>
    </source>
</evidence>
<sequence length="707" mass="78620">MDAQLEKRTADNDNKESQQKLPGDDGFLDQFKVSDDDAWMTTDTGTPVDDRNSLRAGNRGPTLMEDFVMRTKIQRFDHERVPERAVHARGAAAHGYFESYADWSNVTAASFLGKAGKQTPILVRFSTVAGSRGSADTVRDVHGFALRFYTDEGNYDIVGNNIPVFFIQDGIQFPDLIHSVKPRPDHEMPQAATAHDTAWDFFSNNPTTLHTLLWALSGHGIPRSYRHMDGFGVHTFRFVTDEGKSKLVKFHFKSQQGLASLIWEEAQTISGHNPDFHRQDLFDSIDAGNFPEWELSVQMVDEEDVLKYGMDLLDATKILPVEYAPLIPLGKFVLNKNPTNYFVETEQAMFSPGHVVRGIDFSDDPLLNARLFSYTDTQINRNMGSPNFEQLPINRPRNGVHNNNRDGAGQQIIHTNIHAYSENTLNNGSPRLANFTQGNGFFTAPARRIVDAHYVREVSPTFLDYWSQPRLFWNSLVPAEQQMVVDAARFELSKVNSPSVRRNAITQFNRISHELATRIASAFEMDVPAEDPRYYHTNVTAGVSTFKDPLKTIASLNIGIVVADTTGNALAQAQALKKAFSEKKANAAIIAPLQTEGIDVPYSAANAALLDAVVLVGEKTESEFRRAATPLGKVAKPVELLKVAFALGKPVGVVGWREAEKSLGVGKGKVEGVYVGEGKNVGRFVEKVEEGLKTWRFVDRFQSDGKN</sequence>
<dbReference type="EC" id="1.11.1.6" evidence="3 10"/>
<dbReference type="SUPFAM" id="SSF56634">
    <property type="entry name" value="Heme-dependent catalase-like"/>
    <property type="match status" value="1"/>
</dbReference>
<evidence type="ECO:0000256" key="13">
    <source>
        <dbReference type="RuleBase" id="RU000498"/>
    </source>
</evidence>
<comment type="function">
    <text evidence="14">Catalyzes the degradation of hydrogen peroxide (H(2)O(2)) generated by peroxisomal oxidases to water and oxygen, thereby protecting cells from the toxic effects of hydrogen peroxide.</text>
</comment>
<dbReference type="InterPro" id="IPR024708">
    <property type="entry name" value="Catalase_AS"/>
</dbReference>
<dbReference type="Pfam" id="PF00199">
    <property type="entry name" value="Catalase"/>
    <property type="match status" value="1"/>
</dbReference>
<organism evidence="17 18">
    <name type="scientific">Ascodesmis nigricans</name>
    <dbReference type="NCBI Taxonomy" id="341454"/>
    <lineage>
        <taxon>Eukaryota</taxon>
        <taxon>Fungi</taxon>
        <taxon>Dikarya</taxon>
        <taxon>Ascomycota</taxon>
        <taxon>Pezizomycotina</taxon>
        <taxon>Pezizomycetes</taxon>
        <taxon>Pezizales</taxon>
        <taxon>Ascodesmidaceae</taxon>
        <taxon>Ascodesmis</taxon>
    </lineage>
</organism>
<dbReference type="EMBL" id="ML220118">
    <property type="protein sequence ID" value="TGZ81602.1"/>
    <property type="molecule type" value="Genomic_DNA"/>
</dbReference>
<dbReference type="AlphaFoldDB" id="A0A4S2MXZ4"/>
<dbReference type="GO" id="GO:0006979">
    <property type="term" value="P:response to oxidative stress"/>
    <property type="evidence" value="ECO:0007669"/>
    <property type="project" value="InterPro"/>
</dbReference>
<keyword evidence="9 10" id="KW-0376">Hydrogen peroxide</keyword>
<feature type="region of interest" description="Disordered" evidence="15">
    <location>
        <begin position="38"/>
        <end position="57"/>
    </location>
</feature>
<dbReference type="GO" id="GO:0005829">
    <property type="term" value="C:cytosol"/>
    <property type="evidence" value="ECO:0007669"/>
    <property type="project" value="TreeGrafter"/>
</dbReference>
<evidence type="ECO:0000256" key="15">
    <source>
        <dbReference type="SAM" id="MobiDB-lite"/>
    </source>
</evidence>
<dbReference type="FunFam" id="2.40.180.10:FF:000003">
    <property type="entry name" value="Catalase"/>
    <property type="match status" value="1"/>
</dbReference>
<comment type="function">
    <text evidence="10">Occurs in almost all aerobically respiring organisms and serves to protect cells from the toxic effects of hydrogen peroxide.</text>
</comment>
<feature type="active site" evidence="11">
    <location>
        <position position="160"/>
    </location>
</feature>
<evidence type="ECO:0000256" key="3">
    <source>
        <dbReference type="ARBA" id="ARBA00012314"/>
    </source>
</evidence>
<keyword evidence="5 10" id="KW-0349">Heme</keyword>
<protein>
    <recommendedName>
        <fullName evidence="3 10">Catalase</fullName>
        <ecNumber evidence="3 10">1.11.1.6</ecNumber>
    </recommendedName>
</protein>
<dbReference type="PROSITE" id="PS51402">
    <property type="entry name" value="CATALASE_3"/>
    <property type="match status" value="1"/>
</dbReference>
<evidence type="ECO:0000256" key="10">
    <source>
        <dbReference type="PIRNR" id="PIRNR038927"/>
    </source>
</evidence>
<dbReference type="InterPro" id="IPR002226">
    <property type="entry name" value="Catalase_haem_BS"/>
</dbReference>
<dbReference type="OrthoDB" id="6880011at2759"/>
<feature type="binding site" description="axial binding residue" evidence="12">
    <location>
        <position position="374"/>
    </location>
    <ligand>
        <name>heme</name>
        <dbReference type="ChEBI" id="CHEBI:30413"/>
    </ligand>
    <ligandPart>
        <name>Fe</name>
        <dbReference type="ChEBI" id="CHEBI:18248"/>
    </ligandPart>
</feature>
<dbReference type="Gene3D" id="3.40.50.880">
    <property type="match status" value="1"/>
</dbReference>
<comment type="similarity">
    <text evidence="2 10 13">Belongs to the catalase family.</text>
</comment>
<dbReference type="PROSITE" id="PS00437">
    <property type="entry name" value="CATALASE_1"/>
    <property type="match status" value="1"/>
</dbReference>
<feature type="compositionally biased region" description="Basic and acidic residues" evidence="15">
    <location>
        <begin position="1"/>
        <end position="18"/>
    </location>
</feature>
<keyword evidence="18" id="KW-1185">Reference proteome</keyword>
<dbReference type="PRINTS" id="PR00067">
    <property type="entry name" value="CATALASE"/>
</dbReference>
<dbReference type="PROSITE" id="PS00438">
    <property type="entry name" value="CATALASE_2"/>
    <property type="match status" value="1"/>
</dbReference>
<evidence type="ECO:0000256" key="9">
    <source>
        <dbReference type="ARBA" id="ARBA00023324"/>
    </source>
</evidence>
<dbReference type="PIRSF" id="PIRSF038927">
    <property type="entry name" value="Catalase_clade2"/>
    <property type="match status" value="1"/>
</dbReference>
<dbReference type="InterPro" id="IPR011614">
    <property type="entry name" value="Catalase_core"/>
</dbReference>
<dbReference type="InterPro" id="IPR024712">
    <property type="entry name" value="Catalase_clade2"/>
</dbReference>
<dbReference type="SMART" id="SM01060">
    <property type="entry name" value="Catalase"/>
    <property type="match status" value="1"/>
</dbReference>
<dbReference type="InterPro" id="IPR043156">
    <property type="entry name" value="Catalase_clade2_helical"/>
</dbReference>
<dbReference type="Proteomes" id="UP000298138">
    <property type="component" value="Unassembled WGS sequence"/>
</dbReference>
<dbReference type="Gene3D" id="1.20.1370.20">
    <property type="match status" value="1"/>
</dbReference>
<feature type="active site" evidence="11">
    <location>
        <position position="87"/>
    </location>
</feature>
<evidence type="ECO:0000256" key="11">
    <source>
        <dbReference type="PIRSR" id="PIRSR038927-1"/>
    </source>
</evidence>
<name>A0A4S2MXZ4_9PEZI</name>
<keyword evidence="8 10" id="KW-0408">Iron</keyword>
<evidence type="ECO:0000256" key="2">
    <source>
        <dbReference type="ARBA" id="ARBA00005329"/>
    </source>
</evidence>
<evidence type="ECO:0000313" key="18">
    <source>
        <dbReference type="Proteomes" id="UP000298138"/>
    </source>
</evidence>
<evidence type="ECO:0000256" key="6">
    <source>
        <dbReference type="ARBA" id="ARBA00022723"/>
    </source>
</evidence>
<proteinExistence type="inferred from homology"/>
<evidence type="ECO:0000256" key="5">
    <source>
        <dbReference type="ARBA" id="ARBA00022617"/>
    </source>
</evidence>
<dbReference type="PANTHER" id="PTHR42821:SF3">
    <property type="entry name" value="CATALASE B"/>
    <property type="match status" value="1"/>
</dbReference>
<keyword evidence="4 10" id="KW-0575">Peroxidase</keyword>
<evidence type="ECO:0000256" key="4">
    <source>
        <dbReference type="ARBA" id="ARBA00022559"/>
    </source>
</evidence>
<dbReference type="InterPro" id="IPR029062">
    <property type="entry name" value="Class_I_gatase-like"/>
</dbReference>
<evidence type="ECO:0000256" key="1">
    <source>
        <dbReference type="ARBA" id="ARBA00001971"/>
    </source>
</evidence>
<dbReference type="STRING" id="341454.A0A4S2MXZ4"/>
<evidence type="ECO:0000259" key="16">
    <source>
        <dbReference type="SMART" id="SM01060"/>
    </source>
</evidence>
<evidence type="ECO:0000256" key="14">
    <source>
        <dbReference type="RuleBase" id="RU004142"/>
    </source>
</evidence>
<accession>A0A4S2MXZ4</accession>
<dbReference type="FunFam" id="1.20.1370.20:FF:000001">
    <property type="entry name" value="Catalase HPII"/>
    <property type="match status" value="1"/>
</dbReference>
<dbReference type="InterPro" id="IPR010582">
    <property type="entry name" value="Catalase_immune_responsive"/>
</dbReference>
<dbReference type="InterPro" id="IPR020835">
    <property type="entry name" value="Catalase_sf"/>
</dbReference>
<dbReference type="Pfam" id="PF18011">
    <property type="entry name" value="Catalase_C"/>
    <property type="match status" value="1"/>
</dbReference>
<keyword evidence="7 10" id="KW-0560">Oxidoreductase</keyword>
<dbReference type="Gene3D" id="2.40.180.10">
    <property type="entry name" value="Catalase core domain"/>
    <property type="match status" value="1"/>
</dbReference>
<dbReference type="GO" id="GO:0046872">
    <property type="term" value="F:metal ion binding"/>
    <property type="evidence" value="ECO:0007669"/>
    <property type="project" value="UniProtKB-KW"/>
</dbReference>
<reference evidence="17 18" key="1">
    <citation type="submission" date="2019-04" db="EMBL/GenBank/DDBJ databases">
        <title>Comparative genomics and transcriptomics to analyze fruiting body development in filamentous ascomycetes.</title>
        <authorList>
            <consortium name="DOE Joint Genome Institute"/>
            <person name="Lutkenhaus R."/>
            <person name="Traeger S."/>
            <person name="Breuer J."/>
            <person name="Kuo A."/>
            <person name="Lipzen A."/>
            <person name="Pangilinan J."/>
            <person name="Dilworth D."/>
            <person name="Sandor L."/>
            <person name="Poggeler S."/>
            <person name="Barry K."/>
            <person name="Grigoriev I.V."/>
            <person name="Nowrousian M."/>
        </authorList>
    </citation>
    <scope>NUCLEOTIDE SEQUENCE [LARGE SCALE GENOMIC DNA]</scope>
    <source>
        <strain evidence="17 18">CBS 389.68</strain>
    </source>
</reference>
<dbReference type="InterPro" id="IPR018028">
    <property type="entry name" value="Catalase"/>
</dbReference>
<dbReference type="Pfam" id="PF06628">
    <property type="entry name" value="Catalase-rel"/>
    <property type="match status" value="1"/>
</dbReference>
<dbReference type="InterPro" id="IPR041399">
    <property type="entry name" value="Catalase_large_C"/>
</dbReference>
<comment type="cofactor">
    <cofactor evidence="1 10 12">
        <name>heme</name>
        <dbReference type="ChEBI" id="CHEBI:30413"/>
    </cofactor>
</comment>
<gene>
    <name evidence="17" type="ORF">EX30DRAFT_306082</name>
</gene>
<dbReference type="GO" id="GO:0004096">
    <property type="term" value="F:catalase activity"/>
    <property type="evidence" value="ECO:0007669"/>
    <property type="project" value="UniProtKB-UniRule"/>
</dbReference>
<keyword evidence="6 10" id="KW-0479">Metal-binding</keyword>
<dbReference type="GO" id="GO:0042744">
    <property type="term" value="P:hydrogen peroxide catabolic process"/>
    <property type="evidence" value="ECO:0007669"/>
    <property type="project" value="UniProtKB-UniRule"/>
</dbReference>
<comment type="catalytic activity">
    <reaction evidence="10 13">
        <text>2 H2O2 = O2 + 2 H2O</text>
        <dbReference type="Rhea" id="RHEA:20309"/>
        <dbReference type="ChEBI" id="CHEBI:15377"/>
        <dbReference type="ChEBI" id="CHEBI:15379"/>
        <dbReference type="ChEBI" id="CHEBI:16240"/>
        <dbReference type="EC" id="1.11.1.6"/>
    </reaction>
</comment>
<evidence type="ECO:0000256" key="8">
    <source>
        <dbReference type="ARBA" id="ARBA00023004"/>
    </source>
</evidence>
<evidence type="ECO:0000313" key="17">
    <source>
        <dbReference type="EMBL" id="TGZ81602.1"/>
    </source>
</evidence>
<evidence type="ECO:0000256" key="7">
    <source>
        <dbReference type="ARBA" id="ARBA00023002"/>
    </source>
</evidence>
<dbReference type="GO" id="GO:0020037">
    <property type="term" value="F:heme binding"/>
    <property type="evidence" value="ECO:0007669"/>
    <property type="project" value="UniProtKB-UniRule"/>
</dbReference>
<dbReference type="PANTHER" id="PTHR42821">
    <property type="entry name" value="CATALASE"/>
    <property type="match status" value="1"/>
</dbReference>
<feature type="domain" description="Catalase core" evidence="16">
    <location>
        <begin position="41"/>
        <end position="429"/>
    </location>
</feature>